<evidence type="ECO:0000313" key="2">
    <source>
        <dbReference type="EMBL" id="OPL32616.1"/>
    </source>
</evidence>
<keyword evidence="3" id="KW-1185">Reference proteome</keyword>
<feature type="non-terminal residue" evidence="2">
    <location>
        <position position="1"/>
    </location>
</feature>
<sequence>MSRTYGSIGLLPSSNSCKSNITNMDFVLFITISEFINIVKGAQCQSRYYHCSGYLWCCPNGYSCTGTSMCNANSFNSPYSPYLSSYYSSISSARIGMIVGGCMGGLFCLVIVTCIIVYACKARYFKK</sequence>
<proteinExistence type="predicted"/>
<dbReference type="Proteomes" id="UP000266721">
    <property type="component" value="Unassembled WGS sequence"/>
</dbReference>
<organism evidence="2 3">
    <name type="scientific">Mytilus galloprovincialis</name>
    <name type="common">Mediterranean mussel</name>
    <dbReference type="NCBI Taxonomy" id="29158"/>
    <lineage>
        <taxon>Eukaryota</taxon>
        <taxon>Metazoa</taxon>
        <taxon>Spiralia</taxon>
        <taxon>Lophotrochozoa</taxon>
        <taxon>Mollusca</taxon>
        <taxon>Bivalvia</taxon>
        <taxon>Autobranchia</taxon>
        <taxon>Pteriomorphia</taxon>
        <taxon>Mytilida</taxon>
        <taxon>Mytiloidea</taxon>
        <taxon>Mytilidae</taxon>
        <taxon>Mytilinae</taxon>
        <taxon>Mytilus</taxon>
    </lineage>
</organism>
<comment type="caution">
    <text evidence="2">The sequence shown here is derived from an EMBL/GenBank/DDBJ whole genome shotgun (WGS) entry which is preliminary data.</text>
</comment>
<accession>A0A3L5TRS0</accession>
<evidence type="ECO:0000256" key="1">
    <source>
        <dbReference type="SAM" id="Phobius"/>
    </source>
</evidence>
<feature type="transmembrane region" description="Helical" evidence="1">
    <location>
        <begin position="95"/>
        <end position="120"/>
    </location>
</feature>
<dbReference type="EMBL" id="KV588099">
    <property type="protein sequence ID" value="OPL32616.1"/>
    <property type="molecule type" value="Genomic_DNA"/>
</dbReference>
<keyword evidence="1" id="KW-0812">Transmembrane</keyword>
<keyword evidence="1" id="KW-0472">Membrane</keyword>
<evidence type="ECO:0000313" key="3">
    <source>
        <dbReference type="Proteomes" id="UP000266721"/>
    </source>
</evidence>
<dbReference type="AlphaFoldDB" id="A0A3L5TRS0"/>
<name>A0A3L5TRS0_MYTGA</name>
<protein>
    <submittedName>
        <fullName evidence="2">Uncharacterized protein</fullName>
    </submittedName>
</protein>
<keyword evidence="1" id="KW-1133">Transmembrane helix</keyword>
<gene>
    <name evidence="2" type="ORF">AM593_10112</name>
</gene>
<reference evidence="2 3" key="1">
    <citation type="journal article" date="2016" name="PLoS ONE">
        <title>A First Insight into the Genome of the Filter-Feeder Mussel Mytilus galloprovincialis.</title>
        <authorList>
            <person name="Murgarella M."/>
            <person name="Puiu D."/>
            <person name="Novoa B."/>
            <person name="Figueras A."/>
            <person name="Posada D."/>
            <person name="Canchaya C."/>
        </authorList>
    </citation>
    <scope>NUCLEOTIDE SEQUENCE [LARGE SCALE GENOMIC DNA]</scope>
    <source>
        <tissue evidence="2">Muscle</tissue>
    </source>
</reference>